<dbReference type="SMART" id="SM00487">
    <property type="entry name" value="DEXDc"/>
    <property type="match status" value="1"/>
</dbReference>
<dbReference type="EC" id="3.6.4.-" evidence="11"/>
<dbReference type="RefSeq" id="XP_066915471.1">
    <property type="nucleotide sequence ID" value="XM_067059370.1"/>
</dbReference>
<feature type="region of interest" description="Disordered" evidence="12">
    <location>
        <begin position="175"/>
        <end position="194"/>
    </location>
</feature>
<evidence type="ECO:0000256" key="8">
    <source>
        <dbReference type="ARBA" id="ARBA00023125"/>
    </source>
</evidence>
<keyword evidence="17" id="KW-1185">Reference proteome</keyword>
<dbReference type="Gene3D" id="3.40.50.10810">
    <property type="entry name" value="Tandem AAA-ATPase domain"/>
    <property type="match status" value="1"/>
</dbReference>
<evidence type="ECO:0000256" key="9">
    <source>
        <dbReference type="ARBA" id="ARBA00023204"/>
    </source>
</evidence>
<comment type="subunit">
    <text evidence="11">Component of the INO80 chromatin-remodeling complex.</text>
</comment>
<keyword evidence="4" id="KW-0547">Nucleotide-binding</keyword>
<dbReference type="GO" id="GO:0003677">
    <property type="term" value="F:DNA binding"/>
    <property type="evidence" value="ECO:0007669"/>
    <property type="project" value="UniProtKB-UniRule"/>
</dbReference>
<dbReference type="PANTHER" id="PTHR45685">
    <property type="entry name" value="HELICASE SRCAP-RELATED"/>
    <property type="match status" value="1"/>
</dbReference>
<dbReference type="Pfam" id="PF00176">
    <property type="entry name" value="SNF2-rel_dom"/>
    <property type="match status" value="1"/>
</dbReference>
<keyword evidence="6 11" id="KW-0378">Hydrolase</keyword>
<feature type="compositionally biased region" description="Basic and acidic residues" evidence="12">
    <location>
        <begin position="1244"/>
        <end position="1253"/>
    </location>
</feature>
<evidence type="ECO:0000256" key="7">
    <source>
        <dbReference type="ARBA" id="ARBA00022840"/>
    </source>
</evidence>
<evidence type="ECO:0000256" key="6">
    <source>
        <dbReference type="ARBA" id="ARBA00022801"/>
    </source>
</evidence>
<comment type="function">
    <text evidence="11">ATPase component of the INO80 complex which remodels chromatin by shifting nucleosomes and is involved in DNA repair.</text>
</comment>
<dbReference type="InterPro" id="IPR014001">
    <property type="entry name" value="Helicase_ATP-bd"/>
</dbReference>
<evidence type="ECO:0000256" key="5">
    <source>
        <dbReference type="ARBA" id="ARBA00022763"/>
    </source>
</evidence>
<reference evidence="16" key="1">
    <citation type="submission" date="2021-01" db="UniProtKB">
        <authorList>
            <consortium name="EnsemblMetazoa"/>
        </authorList>
    </citation>
    <scope>IDENTIFICATION</scope>
</reference>
<evidence type="ECO:0000259" key="13">
    <source>
        <dbReference type="PROSITE" id="PS51192"/>
    </source>
</evidence>
<dbReference type="Pfam" id="PF13892">
    <property type="entry name" value="DBINO"/>
    <property type="match status" value="1"/>
</dbReference>
<name>A0A7M5UF47_9CNID</name>
<evidence type="ECO:0000256" key="10">
    <source>
        <dbReference type="ARBA" id="ARBA00023242"/>
    </source>
</evidence>
<comment type="domain">
    <text evidence="11">The DBINO region is involved in binding to DNA.</text>
</comment>
<evidence type="ECO:0000256" key="11">
    <source>
        <dbReference type="RuleBase" id="RU368001"/>
    </source>
</evidence>
<evidence type="ECO:0000313" key="17">
    <source>
        <dbReference type="Proteomes" id="UP000594262"/>
    </source>
</evidence>
<evidence type="ECO:0000256" key="4">
    <source>
        <dbReference type="ARBA" id="ARBA00022741"/>
    </source>
</evidence>
<dbReference type="GO" id="GO:0006338">
    <property type="term" value="P:chromatin remodeling"/>
    <property type="evidence" value="ECO:0007669"/>
    <property type="project" value="UniProtKB-UniRule"/>
</dbReference>
<keyword evidence="8 11" id="KW-0238">DNA-binding</keyword>
<feature type="domain" description="DBINO" evidence="15">
    <location>
        <begin position="246"/>
        <end position="371"/>
    </location>
</feature>
<comment type="subcellular location">
    <subcellularLocation>
        <location evidence="1 11">Nucleus</location>
    </subcellularLocation>
</comment>
<feature type="region of interest" description="Disordered" evidence="12">
    <location>
        <begin position="324"/>
        <end position="346"/>
    </location>
</feature>
<feature type="region of interest" description="Disordered" evidence="12">
    <location>
        <begin position="1244"/>
        <end position="1280"/>
    </location>
</feature>
<evidence type="ECO:0000259" key="15">
    <source>
        <dbReference type="PROSITE" id="PS51413"/>
    </source>
</evidence>
<dbReference type="SMART" id="SM00490">
    <property type="entry name" value="HELICc"/>
    <property type="match status" value="1"/>
</dbReference>
<keyword evidence="10" id="KW-0539">Nucleus</keyword>
<dbReference type="Proteomes" id="UP000594262">
    <property type="component" value="Unplaced"/>
</dbReference>
<dbReference type="SUPFAM" id="SSF52540">
    <property type="entry name" value="P-loop containing nucleoside triphosphate hydrolases"/>
    <property type="match status" value="2"/>
</dbReference>
<dbReference type="InterPro" id="IPR049730">
    <property type="entry name" value="SNF2/RAD54-like_C"/>
</dbReference>
<evidence type="ECO:0000256" key="2">
    <source>
        <dbReference type="ARBA" id="ARBA00007025"/>
    </source>
</evidence>
<protein>
    <recommendedName>
        <fullName evidence="3 11">Chromatin-remodeling ATPase INO80</fullName>
        <ecNumber evidence="11">3.6.4.-</ecNumber>
    </recommendedName>
</protein>
<dbReference type="FunFam" id="3.40.50.10810:FF:000006">
    <property type="entry name" value="Putative DNA helicase INO80"/>
    <property type="match status" value="1"/>
</dbReference>
<dbReference type="InterPro" id="IPR000330">
    <property type="entry name" value="SNF2_N"/>
</dbReference>
<evidence type="ECO:0000259" key="14">
    <source>
        <dbReference type="PROSITE" id="PS51194"/>
    </source>
</evidence>
<feature type="compositionally biased region" description="Polar residues" evidence="12">
    <location>
        <begin position="1264"/>
        <end position="1278"/>
    </location>
</feature>
<dbReference type="InterPro" id="IPR027417">
    <property type="entry name" value="P-loop_NTPase"/>
</dbReference>
<feature type="compositionally biased region" description="Low complexity" evidence="12">
    <location>
        <begin position="1359"/>
        <end position="1371"/>
    </location>
</feature>
<proteinExistence type="inferred from homology"/>
<dbReference type="CDD" id="cd18793">
    <property type="entry name" value="SF2_C_SNF"/>
    <property type="match status" value="1"/>
</dbReference>
<evidence type="ECO:0000313" key="16">
    <source>
        <dbReference type="EnsemblMetazoa" id="CLYHEMP009794.1"/>
    </source>
</evidence>
<keyword evidence="9 11" id="KW-0234">DNA repair</keyword>
<accession>A0A7M5UF47</accession>
<dbReference type="PROSITE" id="PS51413">
    <property type="entry name" value="DBINO"/>
    <property type="match status" value="1"/>
</dbReference>
<dbReference type="InterPro" id="IPR038718">
    <property type="entry name" value="SNF2-like_sf"/>
</dbReference>
<dbReference type="GO" id="GO:0006281">
    <property type="term" value="P:DNA repair"/>
    <property type="evidence" value="ECO:0007669"/>
    <property type="project" value="UniProtKB-UniRule"/>
</dbReference>
<feature type="compositionally biased region" description="Basic residues" evidence="12">
    <location>
        <begin position="1345"/>
        <end position="1357"/>
    </location>
</feature>
<dbReference type="GO" id="GO:0031011">
    <property type="term" value="C:Ino80 complex"/>
    <property type="evidence" value="ECO:0007669"/>
    <property type="project" value="UniProtKB-UniRule"/>
</dbReference>
<dbReference type="InterPro" id="IPR050520">
    <property type="entry name" value="INO80/SWR1_helicase"/>
</dbReference>
<evidence type="ECO:0000256" key="3">
    <source>
        <dbReference type="ARBA" id="ARBA00019805"/>
    </source>
</evidence>
<dbReference type="InterPro" id="IPR001650">
    <property type="entry name" value="Helicase_C-like"/>
</dbReference>
<dbReference type="OrthoDB" id="6020582at2759"/>
<dbReference type="PROSITE" id="PS51194">
    <property type="entry name" value="HELICASE_CTER"/>
    <property type="match status" value="1"/>
</dbReference>
<feature type="region of interest" description="Disordered" evidence="12">
    <location>
        <begin position="1304"/>
        <end position="1371"/>
    </location>
</feature>
<keyword evidence="5 11" id="KW-0227">DNA damage</keyword>
<dbReference type="Pfam" id="PF00271">
    <property type="entry name" value="Helicase_C"/>
    <property type="match status" value="1"/>
</dbReference>
<feature type="compositionally biased region" description="Polar residues" evidence="12">
    <location>
        <begin position="1304"/>
        <end position="1327"/>
    </location>
</feature>
<evidence type="ECO:0000256" key="12">
    <source>
        <dbReference type="SAM" id="MobiDB-lite"/>
    </source>
</evidence>
<feature type="compositionally biased region" description="Low complexity" evidence="12">
    <location>
        <begin position="1328"/>
        <end position="1344"/>
    </location>
</feature>
<dbReference type="PANTHER" id="PTHR45685:SF2">
    <property type="entry name" value="CHROMATIN-REMODELING ATPASE INO80"/>
    <property type="match status" value="1"/>
</dbReference>
<dbReference type="PROSITE" id="PS51192">
    <property type="entry name" value="HELICASE_ATP_BIND_1"/>
    <property type="match status" value="1"/>
</dbReference>
<comment type="catalytic activity">
    <reaction evidence="11">
        <text>ATP + H2O = ADP + phosphate + H(+)</text>
        <dbReference type="Rhea" id="RHEA:13065"/>
        <dbReference type="ChEBI" id="CHEBI:15377"/>
        <dbReference type="ChEBI" id="CHEBI:15378"/>
        <dbReference type="ChEBI" id="CHEBI:30616"/>
        <dbReference type="ChEBI" id="CHEBI:43474"/>
        <dbReference type="ChEBI" id="CHEBI:456216"/>
    </reaction>
</comment>
<dbReference type="GO" id="GO:0005524">
    <property type="term" value="F:ATP binding"/>
    <property type="evidence" value="ECO:0007669"/>
    <property type="project" value="UniProtKB-UniRule"/>
</dbReference>
<dbReference type="EnsemblMetazoa" id="CLYHEMT009794.1">
    <property type="protein sequence ID" value="CLYHEMP009794.1"/>
    <property type="gene ID" value="CLYHEMG009794"/>
</dbReference>
<feature type="domain" description="Helicase ATP-binding" evidence="13">
    <location>
        <begin position="489"/>
        <end position="663"/>
    </location>
</feature>
<dbReference type="GeneID" id="136802618"/>
<evidence type="ECO:0000256" key="1">
    <source>
        <dbReference type="ARBA" id="ARBA00004123"/>
    </source>
</evidence>
<feature type="domain" description="Helicase C-terminal" evidence="14">
    <location>
        <begin position="1066"/>
        <end position="1221"/>
    </location>
</feature>
<keyword evidence="7 11" id="KW-0067">ATP-binding</keyword>
<comment type="similarity">
    <text evidence="2 11">Belongs to the SNF2/RAD54 helicase family.</text>
</comment>
<dbReference type="GO" id="GO:0016887">
    <property type="term" value="F:ATP hydrolysis activity"/>
    <property type="evidence" value="ECO:0007669"/>
    <property type="project" value="TreeGrafter"/>
</dbReference>
<dbReference type="GO" id="GO:0042393">
    <property type="term" value="F:histone binding"/>
    <property type="evidence" value="ECO:0007669"/>
    <property type="project" value="TreeGrafter"/>
</dbReference>
<dbReference type="InterPro" id="IPR020838">
    <property type="entry name" value="DBINO"/>
</dbReference>
<sequence length="1395" mass="160776">MEKHNEMGINQEISSVHPSTQPIALSKYGSPSSIAFADKSLDISNLINVSEHLFQEEISDLSSLDSDNEEVDDEKILPNEDKRSIPIFAKKDWREEKLKFYNFKTIGHDRKWLMNILLSDNSESESDGEITENEFQEMLKMHVRKKAVQKSFLRNTEQCNEEYSNFASSLLSEHDKYHEKHKKRKKQKKNIKQTHVKKPINLTFSKSNIKKNLKKKNAAKLKLLEAKKLKLKLQQEKDMTYKRKKVWHIISKKEIPKMCRNKTNSRGTSLATLKKVAQGCQREKRKEAARSQKISKEVFPRAKRMAREMLLYWKKFDKVEKEHRKKAEKEAQEQRKQDEEMREMKRQQRKLNFLITQTELYAHFMSRKMKGNQDSSAQQTDILKKLDDDSNLSNRSVQGGILVNHNADDYDPEEMKNRALINAQNAVLSQEQKINGFDSGSTKAASQTSFDSTFSLANPTMNSKKQLPQPKIFEGKLKTYQLKGMNWLINLYEQGINGILADEMGLGKTVQSISLLAYLAEAHDIWGPFVIVSPASTLHNWQQEFAKFLPQFKVLPYWGDPSDRKSLRKFWNQTSSYLTDSEKAPFHVLITSYQLIVQDVKYFQRIKWQYLILDEAHAIKSSTSLRWKILLGYNCRNRLLLTGTPIQNTMAELWALLHFIMPMLFDNHEEFNEWFSKDIENHASEKKPNLDQNQLSRLHMILKPFMLRRVKKDVENELSEKIEIKVMCQMSSRQKLFYQAVKNKIMFEDLLQSTTSNSEKSTSLLMNLVMQFRKVCNHPELFERKEPSTGLFFKLPPILLSKFLYRNSLLEEFHYDKIALFEKYFLIWNTQNIYQSLEKGVGSFSFSRFINLSPKELVLLFRSQIFRLIHSFLVLSHLQHTHTLQPFITRAEDDGSNFHNEPSQKKYLTRKDLLICSPRHHSMFNSSQRDFVFVRSTSTCSGFNSCKIIEVVKENSLPKCPEERHCVAVDYPMFLSSYMPKVYSPPIEVYCSDRSAAYQYKRRAFGTDDLLEFYMHGPCSQPTNRQLLFYPPPRQGLQALQPVNGWSRVRVPNRTALLSDSGKLLVLDQLLTRMKREGHRVLIYSQMTKMIDILEEFMNYRQHSYIRLDGSSKISDRRDMVNDFQSRDDIFAFLLSTRAGGLGINLTAADTVIFYDSDWNPTVDQQAMDRAHRLGQKRQVTVYRLVTKGTVEEKILNRAREKSEIQNIVISGGQMKTDVLRPKEVVSLLLDDVELEAKLKQKQAEKKLAEMSGKRPGRKRKNPVEQNNGEPSKLQRTVSDGPADVLKNADHLLQRTDSFESIDENSMSSIDFSGVNQSEVATDGSSRPPSATGSPGQSPSTSGTKRGRGRGRGRGGKAKSGSLAKAAASVAAAAGAMAGRDAAYAQYGYSFQKNS</sequence>
<feature type="compositionally biased region" description="Basic residues" evidence="12">
    <location>
        <begin position="179"/>
        <end position="194"/>
    </location>
</feature>
<dbReference type="EnsemblMetazoa" id="CLYHEMT009794.2">
    <property type="protein sequence ID" value="CLYHEMP009794.2"/>
    <property type="gene ID" value="CLYHEMG009794"/>
</dbReference>
<dbReference type="Gene3D" id="3.40.50.300">
    <property type="entry name" value="P-loop containing nucleotide triphosphate hydrolases"/>
    <property type="match status" value="1"/>
</dbReference>
<organism evidence="16 17">
    <name type="scientific">Clytia hemisphaerica</name>
    <dbReference type="NCBI Taxonomy" id="252671"/>
    <lineage>
        <taxon>Eukaryota</taxon>
        <taxon>Metazoa</taxon>
        <taxon>Cnidaria</taxon>
        <taxon>Hydrozoa</taxon>
        <taxon>Hydroidolina</taxon>
        <taxon>Leptothecata</taxon>
        <taxon>Obeliida</taxon>
        <taxon>Clytiidae</taxon>
        <taxon>Clytia</taxon>
    </lineage>
</organism>